<organism evidence="4 5">
    <name type="scientific">Roseococcus pinisoli</name>
    <dbReference type="NCBI Taxonomy" id="2835040"/>
    <lineage>
        <taxon>Bacteria</taxon>
        <taxon>Pseudomonadati</taxon>
        <taxon>Pseudomonadota</taxon>
        <taxon>Alphaproteobacteria</taxon>
        <taxon>Acetobacterales</taxon>
        <taxon>Roseomonadaceae</taxon>
        <taxon>Roseococcus</taxon>
    </lineage>
</organism>
<name>A0ABS5QIQ8_9PROT</name>
<evidence type="ECO:0000313" key="5">
    <source>
        <dbReference type="Proteomes" id="UP000766336"/>
    </source>
</evidence>
<dbReference type="RefSeq" id="WP_213672228.1">
    <property type="nucleotide sequence ID" value="NZ_JAHCDA010000005.1"/>
</dbReference>
<dbReference type="PANTHER" id="PTHR11895:SF7">
    <property type="entry name" value="GLUTAMYL-TRNA(GLN) AMIDOTRANSFERASE SUBUNIT A, MITOCHONDRIAL"/>
    <property type="match status" value="1"/>
</dbReference>
<dbReference type="InterPro" id="IPR023631">
    <property type="entry name" value="Amidase_dom"/>
</dbReference>
<sequence>MPDLWRLDATELAQRVRSREVSAREATLSALARLDAVNPRLNAVVQTMPEEALAAADAVDRALAAGEPGGLLAGVPVTVKVNIDQKGFATTNGLKLQASHRATEDSPVVANLRNAGAIIIGRTNTPAFSLRWFTSNDVHGETFNPRDKGLTPGGSSGGASSATAAGIGAIGHGTDIGGSVRYPAYACGIHGLRPTLGRIPAWNPSLPDRDIGPQLMAVSGPLARSIPDLRLALAAMSVGDVRDPWWVPAPLEGPPAPRRVALCVAPEGMKVAPPVVAALRDAAARLHSAGWEVEEVDEVPPLREPARLQARLWLANLPRGGLEMAEREGEAASLAVYRHMAALTTPPDIAELQDTLTRRLGFLRDWMLFFERYPVVLLPVSGELPFPNHADQRGAEAFSAIIEAQLVQVGLPLMGLPGLTVSTGLVGKAPVGVQLVGGRYREDLLLAAGEDIAAGGTPPSPIDPDWD</sequence>
<dbReference type="InterPro" id="IPR036928">
    <property type="entry name" value="AS_sf"/>
</dbReference>
<dbReference type="SUPFAM" id="SSF75304">
    <property type="entry name" value="Amidase signature (AS) enzymes"/>
    <property type="match status" value="1"/>
</dbReference>
<dbReference type="EMBL" id="JAHCDA010000005">
    <property type="protein sequence ID" value="MBS7813531.1"/>
    <property type="molecule type" value="Genomic_DNA"/>
</dbReference>
<keyword evidence="5" id="KW-1185">Reference proteome</keyword>
<proteinExistence type="inferred from homology"/>
<dbReference type="PANTHER" id="PTHR11895">
    <property type="entry name" value="TRANSAMIDASE"/>
    <property type="match status" value="1"/>
</dbReference>
<comment type="caution">
    <text evidence="4">The sequence shown here is derived from an EMBL/GenBank/DDBJ whole genome shotgun (WGS) entry which is preliminary data.</text>
</comment>
<dbReference type="Pfam" id="PF01425">
    <property type="entry name" value="Amidase"/>
    <property type="match status" value="1"/>
</dbReference>
<gene>
    <name evidence="4" type="ORF">KHU32_21500</name>
</gene>
<accession>A0ABS5QIQ8</accession>
<feature type="domain" description="Amidase" evidence="3">
    <location>
        <begin position="25"/>
        <end position="446"/>
    </location>
</feature>
<reference evidence="4 5" key="1">
    <citation type="submission" date="2021-05" db="EMBL/GenBank/DDBJ databases">
        <title>Roseococcus sp. XZZS9, whole genome shotgun sequencing project.</title>
        <authorList>
            <person name="Zhao G."/>
            <person name="Shen L."/>
        </authorList>
    </citation>
    <scope>NUCLEOTIDE SEQUENCE [LARGE SCALE GENOMIC DNA]</scope>
    <source>
        <strain evidence="4 5">XZZS9</strain>
    </source>
</reference>
<comment type="similarity">
    <text evidence="1">Belongs to the amidase family.</text>
</comment>
<dbReference type="InterPro" id="IPR020556">
    <property type="entry name" value="Amidase_CS"/>
</dbReference>
<evidence type="ECO:0000256" key="1">
    <source>
        <dbReference type="ARBA" id="ARBA00009199"/>
    </source>
</evidence>
<protein>
    <submittedName>
        <fullName evidence="4">Amidase family protein</fullName>
    </submittedName>
</protein>
<dbReference type="InterPro" id="IPR000120">
    <property type="entry name" value="Amidase"/>
</dbReference>
<evidence type="ECO:0000313" key="4">
    <source>
        <dbReference type="EMBL" id="MBS7813531.1"/>
    </source>
</evidence>
<dbReference type="Gene3D" id="3.90.1300.10">
    <property type="entry name" value="Amidase signature (AS) domain"/>
    <property type="match status" value="1"/>
</dbReference>
<dbReference type="PROSITE" id="PS00571">
    <property type="entry name" value="AMIDASES"/>
    <property type="match status" value="1"/>
</dbReference>
<evidence type="ECO:0000256" key="2">
    <source>
        <dbReference type="SAM" id="MobiDB-lite"/>
    </source>
</evidence>
<feature type="region of interest" description="Disordered" evidence="2">
    <location>
        <begin position="143"/>
        <end position="162"/>
    </location>
</feature>
<evidence type="ECO:0000259" key="3">
    <source>
        <dbReference type="Pfam" id="PF01425"/>
    </source>
</evidence>
<dbReference type="NCBIfam" id="NF005687">
    <property type="entry name" value="PRK07487.1"/>
    <property type="match status" value="1"/>
</dbReference>
<dbReference type="Proteomes" id="UP000766336">
    <property type="component" value="Unassembled WGS sequence"/>
</dbReference>